<comment type="caution">
    <text evidence="1">The sequence shown here is derived from an EMBL/GenBank/DDBJ whole genome shotgun (WGS) entry which is preliminary data.</text>
</comment>
<dbReference type="EMBL" id="LAZR01021405">
    <property type="protein sequence ID" value="KKL85438.1"/>
    <property type="molecule type" value="Genomic_DNA"/>
</dbReference>
<evidence type="ECO:0000313" key="1">
    <source>
        <dbReference type="EMBL" id="KKL85438.1"/>
    </source>
</evidence>
<dbReference type="AlphaFoldDB" id="A0A0F9FGP0"/>
<name>A0A0F9FGP0_9ZZZZ</name>
<reference evidence="1" key="1">
    <citation type="journal article" date="2015" name="Nature">
        <title>Complex archaea that bridge the gap between prokaryotes and eukaryotes.</title>
        <authorList>
            <person name="Spang A."/>
            <person name="Saw J.H."/>
            <person name="Jorgensen S.L."/>
            <person name="Zaremba-Niedzwiedzka K."/>
            <person name="Martijn J."/>
            <person name="Lind A.E."/>
            <person name="van Eijk R."/>
            <person name="Schleper C."/>
            <person name="Guy L."/>
            <person name="Ettema T.J."/>
        </authorList>
    </citation>
    <scope>NUCLEOTIDE SEQUENCE</scope>
</reference>
<proteinExistence type="predicted"/>
<accession>A0A0F9FGP0</accession>
<organism evidence="1">
    <name type="scientific">marine sediment metagenome</name>
    <dbReference type="NCBI Taxonomy" id="412755"/>
    <lineage>
        <taxon>unclassified sequences</taxon>
        <taxon>metagenomes</taxon>
        <taxon>ecological metagenomes</taxon>
    </lineage>
</organism>
<gene>
    <name evidence="1" type="ORF">LCGC14_1954730</name>
</gene>
<sequence>MEGFVDKDRIDELVELFKAKFLEMGLTVMQMGIAVNEDGDLIMHSDVLVRETAYKQLTQDLATREELNRMSAADHQLEIEEKATAIEAAIEGGYAMEVLRGDRDLIECSHERIHEGLCLDCRKEIDAV</sequence>
<protein>
    <submittedName>
        <fullName evidence="1">Uncharacterized protein</fullName>
    </submittedName>
</protein>